<dbReference type="RefSeq" id="XP_005766109.1">
    <property type="nucleotide sequence ID" value="XM_005766052.1"/>
</dbReference>
<dbReference type="EnsemblProtists" id="EOD13680">
    <property type="protein sequence ID" value="EOD13680"/>
    <property type="gene ID" value="EMIHUDRAFT_470700"/>
</dbReference>
<evidence type="ECO:0000313" key="2">
    <source>
        <dbReference type="Proteomes" id="UP000013827"/>
    </source>
</evidence>
<evidence type="ECO:0000313" key="1">
    <source>
        <dbReference type="EnsemblProtists" id="EOD13680"/>
    </source>
</evidence>
<organism evidence="1 2">
    <name type="scientific">Emiliania huxleyi (strain CCMP1516)</name>
    <dbReference type="NCBI Taxonomy" id="280463"/>
    <lineage>
        <taxon>Eukaryota</taxon>
        <taxon>Haptista</taxon>
        <taxon>Haptophyta</taxon>
        <taxon>Prymnesiophyceae</taxon>
        <taxon>Isochrysidales</taxon>
        <taxon>Noelaerhabdaceae</taxon>
        <taxon>Emiliania</taxon>
    </lineage>
</organism>
<keyword evidence="2" id="KW-1185">Reference proteome</keyword>
<dbReference type="KEGG" id="ehx:EMIHUDRAFT_470700"/>
<dbReference type="GeneID" id="17259834"/>
<name>A0A0D3IQZ5_EMIH1</name>
<accession>A0A0D3IQZ5</accession>
<dbReference type="PaxDb" id="2903-EOD13680"/>
<proteinExistence type="predicted"/>
<dbReference type="AlphaFoldDB" id="A0A0D3IQZ5"/>
<dbReference type="HOGENOM" id="CLU_1681220_0_0_1"/>
<protein>
    <submittedName>
        <fullName evidence="1">Uncharacterized protein</fullName>
    </submittedName>
</protein>
<reference evidence="2" key="1">
    <citation type="journal article" date="2013" name="Nature">
        <title>Pan genome of the phytoplankton Emiliania underpins its global distribution.</title>
        <authorList>
            <person name="Read B.A."/>
            <person name="Kegel J."/>
            <person name="Klute M.J."/>
            <person name="Kuo A."/>
            <person name="Lefebvre S.C."/>
            <person name="Maumus F."/>
            <person name="Mayer C."/>
            <person name="Miller J."/>
            <person name="Monier A."/>
            <person name="Salamov A."/>
            <person name="Young J."/>
            <person name="Aguilar M."/>
            <person name="Claverie J.M."/>
            <person name="Frickenhaus S."/>
            <person name="Gonzalez K."/>
            <person name="Herman E.K."/>
            <person name="Lin Y.C."/>
            <person name="Napier J."/>
            <person name="Ogata H."/>
            <person name="Sarno A.F."/>
            <person name="Shmutz J."/>
            <person name="Schroeder D."/>
            <person name="de Vargas C."/>
            <person name="Verret F."/>
            <person name="von Dassow P."/>
            <person name="Valentin K."/>
            <person name="Van de Peer Y."/>
            <person name="Wheeler G."/>
            <person name="Dacks J.B."/>
            <person name="Delwiche C.F."/>
            <person name="Dyhrman S.T."/>
            <person name="Glockner G."/>
            <person name="John U."/>
            <person name="Richards T."/>
            <person name="Worden A.Z."/>
            <person name="Zhang X."/>
            <person name="Grigoriev I.V."/>
            <person name="Allen A.E."/>
            <person name="Bidle K."/>
            <person name="Borodovsky M."/>
            <person name="Bowler C."/>
            <person name="Brownlee C."/>
            <person name="Cock J.M."/>
            <person name="Elias M."/>
            <person name="Gladyshev V.N."/>
            <person name="Groth M."/>
            <person name="Guda C."/>
            <person name="Hadaegh A."/>
            <person name="Iglesias-Rodriguez M.D."/>
            <person name="Jenkins J."/>
            <person name="Jones B.M."/>
            <person name="Lawson T."/>
            <person name="Leese F."/>
            <person name="Lindquist E."/>
            <person name="Lobanov A."/>
            <person name="Lomsadze A."/>
            <person name="Malik S.B."/>
            <person name="Marsh M.E."/>
            <person name="Mackinder L."/>
            <person name="Mock T."/>
            <person name="Mueller-Roeber B."/>
            <person name="Pagarete A."/>
            <person name="Parker M."/>
            <person name="Probert I."/>
            <person name="Quesneville H."/>
            <person name="Raines C."/>
            <person name="Rensing S.A."/>
            <person name="Riano-Pachon D.M."/>
            <person name="Richier S."/>
            <person name="Rokitta S."/>
            <person name="Shiraiwa Y."/>
            <person name="Soanes D.M."/>
            <person name="van der Giezen M."/>
            <person name="Wahlund T.M."/>
            <person name="Williams B."/>
            <person name="Wilson W."/>
            <person name="Wolfe G."/>
            <person name="Wurch L.L."/>
        </authorList>
    </citation>
    <scope>NUCLEOTIDE SEQUENCE</scope>
</reference>
<dbReference type="Proteomes" id="UP000013827">
    <property type="component" value="Unassembled WGS sequence"/>
</dbReference>
<reference evidence="1" key="2">
    <citation type="submission" date="2024-10" db="UniProtKB">
        <authorList>
            <consortium name="EnsemblProtists"/>
        </authorList>
    </citation>
    <scope>IDENTIFICATION</scope>
</reference>
<sequence length="157" mass="16065">MLLVRQEEGRALRGDWRDRLELLQRAAPHCRRVAPPRVARRPAGGSGEADAGRAANVVSIAHKWLGSARLQRTTQTKVRGQHKAQKIATNAAVDAAVAAGRAAAGALTPMTPAATQLPPSYGVITPAGAAAWGAQMAAQAAAAAAAQTAAATPTQTP</sequence>